<dbReference type="Proteomes" id="UP000017668">
    <property type="component" value="Unassembled WGS sequence"/>
</dbReference>
<dbReference type="EMBL" id="AMQQ01000021">
    <property type="protein sequence ID" value="EKJ95137.1"/>
    <property type="molecule type" value="Genomic_DNA"/>
</dbReference>
<name>A0ABN0HKF8_RHILU</name>
<evidence type="ECO:0000313" key="2">
    <source>
        <dbReference type="Proteomes" id="UP000017668"/>
    </source>
</evidence>
<reference evidence="1 2" key="1">
    <citation type="journal article" date="2013" name="Genome Announc.">
        <title>Genome Sequence of Rhizobium lupini HPC(L) Isolated from Saline Desert Soil, Kutch (Gujarat).</title>
        <authorList>
            <person name="Agarwal L."/>
            <person name="Purohit H.J."/>
        </authorList>
    </citation>
    <scope>NUCLEOTIDE SEQUENCE [LARGE SCALE GENOMIC DNA]</scope>
    <source>
        <strain evidence="2">HPC(L)</strain>
    </source>
</reference>
<gene>
    <name evidence="1" type="ORF">C241_15313</name>
</gene>
<organism evidence="1 2">
    <name type="scientific">Bradyrhizobium lupini HPC(L)</name>
    <dbReference type="NCBI Taxonomy" id="1229491"/>
    <lineage>
        <taxon>Bacteria</taxon>
        <taxon>Pseudomonadati</taxon>
        <taxon>Pseudomonadota</taxon>
        <taxon>Alphaproteobacteria</taxon>
        <taxon>Hyphomicrobiales</taxon>
        <taxon>Nitrobacteraceae</taxon>
        <taxon>Bradyrhizobium</taxon>
    </lineage>
</organism>
<evidence type="ECO:0000313" key="1">
    <source>
        <dbReference type="EMBL" id="EKJ95137.1"/>
    </source>
</evidence>
<protein>
    <recommendedName>
        <fullName evidence="3">Secreted protein</fullName>
    </recommendedName>
</protein>
<evidence type="ECO:0008006" key="3">
    <source>
        <dbReference type="Google" id="ProtNLM"/>
    </source>
</evidence>
<keyword evidence="2" id="KW-1185">Reference proteome</keyword>
<accession>A0ABN0HKF8</accession>
<sequence length="83" mass="9684">MLVIFLVLITANGTPFHKLFDRPPVSAETIQHLHRLRQADRVFLLKFLDGVRLYLIVWHSALLLMPKCNRLDLSSEHRNIRAP</sequence>
<proteinExistence type="predicted"/>
<comment type="caution">
    <text evidence="1">The sequence shown here is derived from an EMBL/GenBank/DDBJ whole genome shotgun (WGS) entry which is preliminary data.</text>
</comment>